<proteinExistence type="predicted"/>
<accession>A0A7G1GZF6</accession>
<dbReference type="KEGG" id="dtp:JZK55_06860"/>
<sequence>MLERKIVVPDHYKVLAQELKPLIGEIQNAFVNRPVPEGLPIQDIALCSAMWINPLEGIFKNITSDLNKLGQLMMPGKEAVSSLDIKIYIKSIRQSIDKVIDIFHNIWKRPFPVEYADGQPLFSAVPEMIIRKCLTLFEQIVDIVENHHDVMKKYGSSTVSLNVTFGDEEINRLDRWMNTKAAANYEMVRKDMRNSIWTLAAVFLLGYLIGDD</sequence>
<organism evidence="1 2">
    <name type="scientific">Dissulfurispira thermophila</name>
    <dbReference type="NCBI Taxonomy" id="2715679"/>
    <lineage>
        <taxon>Bacteria</taxon>
        <taxon>Pseudomonadati</taxon>
        <taxon>Nitrospirota</taxon>
        <taxon>Thermodesulfovibrionia</taxon>
        <taxon>Thermodesulfovibrionales</taxon>
        <taxon>Dissulfurispiraceae</taxon>
        <taxon>Dissulfurispira</taxon>
    </lineage>
</organism>
<dbReference type="AlphaFoldDB" id="A0A7G1GZF6"/>
<dbReference type="Proteomes" id="UP000516360">
    <property type="component" value="Chromosome"/>
</dbReference>
<evidence type="ECO:0000313" key="1">
    <source>
        <dbReference type="EMBL" id="BCB95764.1"/>
    </source>
</evidence>
<evidence type="ECO:0000313" key="2">
    <source>
        <dbReference type="Proteomes" id="UP000516360"/>
    </source>
</evidence>
<name>A0A7G1GZF6_9BACT</name>
<dbReference type="RefSeq" id="WP_203473240.1">
    <property type="nucleotide sequence ID" value="NZ_AP022873.1"/>
</dbReference>
<keyword evidence="2" id="KW-1185">Reference proteome</keyword>
<reference evidence="1 2" key="1">
    <citation type="submission" date="2020-03" db="EMBL/GenBank/DDBJ databases">
        <title>Complete genome sequences of two sulfur-disproportionating bacterial strains T55J and Mzg5.</title>
        <authorList>
            <person name="Umezawa K."/>
            <person name="Kojima H."/>
            <person name="Kato Y."/>
            <person name="Fukui M."/>
        </authorList>
    </citation>
    <scope>NUCLEOTIDE SEQUENCE [LARGE SCALE GENOMIC DNA]</scope>
    <source>
        <strain evidence="1 2">T55J</strain>
    </source>
</reference>
<protein>
    <submittedName>
        <fullName evidence="1">Uncharacterized protein</fullName>
    </submittedName>
</protein>
<dbReference type="EMBL" id="AP022873">
    <property type="protein sequence ID" value="BCB95764.1"/>
    <property type="molecule type" value="Genomic_DNA"/>
</dbReference>
<gene>
    <name evidence="1" type="ORF">JZK55_06860</name>
</gene>